<organism evidence="14 15">
    <name type="scientific">Maledivibacter halophilus</name>
    <dbReference type="NCBI Taxonomy" id="36842"/>
    <lineage>
        <taxon>Bacteria</taxon>
        <taxon>Bacillati</taxon>
        <taxon>Bacillota</taxon>
        <taxon>Clostridia</taxon>
        <taxon>Peptostreptococcales</taxon>
        <taxon>Caminicellaceae</taxon>
        <taxon>Maledivibacter</taxon>
    </lineage>
</organism>
<dbReference type="InterPro" id="IPR012079">
    <property type="entry name" value="Bifunc_Ald-ADH"/>
</dbReference>
<dbReference type="InterPro" id="IPR018211">
    <property type="entry name" value="ADH_Fe_CS"/>
</dbReference>
<feature type="domain" description="Alcohol dehydrogenase iron-type/glycerol dehydrogenase GldA" evidence="12">
    <location>
        <begin position="455"/>
        <end position="633"/>
    </location>
</feature>
<proteinExistence type="inferred from homology"/>
<keyword evidence="2 10" id="KW-0560">Oxidoreductase</keyword>
<dbReference type="GO" id="GO:0005829">
    <property type="term" value="C:cytosol"/>
    <property type="evidence" value="ECO:0007669"/>
    <property type="project" value="TreeGrafter"/>
</dbReference>
<dbReference type="GO" id="GO:0006066">
    <property type="term" value="P:alcohol metabolic process"/>
    <property type="evidence" value="ECO:0007669"/>
    <property type="project" value="InterPro"/>
</dbReference>
<keyword evidence="15" id="KW-1185">Reference proteome</keyword>
<evidence type="ECO:0000259" key="11">
    <source>
        <dbReference type="Pfam" id="PF00171"/>
    </source>
</evidence>
<dbReference type="InterPro" id="IPR056798">
    <property type="entry name" value="ADH_Fe_C"/>
</dbReference>
<evidence type="ECO:0000313" key="15">
    <source>
        <dbReference type="Proteomes" id="UP000190285"/>
    </source>
</evidence>
<evidence type="ECO:0000256" key="5">
    <source>
        <dbReference type="ARBA" id="ARBA00023268"/>
    </source>
</evidence>
<reference evidence="14 15" key="1">
    <citation type="submission" date="2017-02" db="EMBL/GenBank/DDBJ databases">
        <authorList>
            <person name="Peterson S.W."/>
        </authorList>
    </citation>
    <scope>NUCLEOTIDE SEQUENCE [LARGE SCALE GENOMIC DNA]</scope>
    <source>
        <strain evidence="14 15">M1</strain>
    </source>
</reference>
<dbReference type="InterPro" id="IPR015590">
    <property type="entry name" value="Aldehyde_DH_dom"/>
</dbReference>
<dbReference type="GO" id="GO:0015976">
    <property type="term" value="P:carbon utilization"/>
    <property type="evidence" value="ECO:0007669"/>
    <property type="project" value="InterPro"/>
</dbReference>
<dbReference type="Pfam" id="PF25137">
    <property type="entry name" value="ADH_Fe_C"/>
    <property type="match status" value="1"/>
</dbReference>
<feature type="domain" description="Aldehyde dehydrogenase" evidence="11">
    <location>
        <begin position="9"/>
        <end position="398"/>
    </location>
</feature>
<keyword evidence="4" id="KW-0520">NAD</keyword>
<dbReference type="GO" id="GO:0008106">
    <property type="term" value="F:alcohol dehydrogenase (NADP+) activity"/>
    <property type="evidence" value="ECO:0007669"/>
    <property type="project" value="TreeGrafter"/>
</dbReference>
<gene>
    <name evidence="14" type="ORF">SAMN02194393_01381</name>
</gene>
<dbReference type="Gene3D" id="3.40.50.1970">
    <property type="match status" value="1"/>
</dbReference>
<evidence type="ECO:0000259" key="12">
    <source>
        <dbReference type="Pfam" id="PF00465"/>
    </source>
</evidence>
<dbReference type="Gene3D" id="3.40.605.10">
    <property type="entry name" value="Aldehyde Dehydrogenase, Chain A, domain 1"/>
    <property type="match status" value="1"/>
</dbReference>
<dbReference type="CDD" id="cd08178">
    <property type="entry name" value="AAD_C"/>
    <property type="match status" value="1"/>
</dbReference>
<dbReference type="GO" id="GO:1990002">
    <property type="term" value="F:methylglyoxal reductase (NADPH) (acetol producing) activity"/>
    <property type="evidence" value="ECO:0007669"/>
    <property type="project" value="TreeGrafter"/>
</dbReference>
<dbReference type="GO" id="GO:1990362">
    <property type="term" value="F:butanol dehydrogenase (NAD+) activity"/>
    <property type="evidence" value="ECO:0007669"/>
    <property type="project" value="InterPro"/>
</dbReference>
<dbReference type="AlphaFoldDB" id="A0A1T5JVU2"/>
<evidence type="ECO:0000256" key="8">
    <source>
        <dbReference type="ARBA" id="ARBA00049194"/>
    </source>
</evidence>
<evidence type="ECO:0000256" key="3">
    <source>
        <dbReference type="ARBA" id="ARBA00023004"/>
    </source>
</evidence>
<comment type="cofactor">
    <cofactor evidence="1">
        <name>Fe(2+)</name>
        <dbReference type="ChEBI" id="CHEBI:29033"/>
    </cofactor>
</comment>
<dbReference type="FunFam" id="3.40.309.10:FF:000007">
    <property type="entry name" value="Aldehyde-alcohol dehydrogenase"/>
    <property type="match status" value="1"/>
</dbReference>
<dbReference type="InterPro" id="IPR016162">
    <property type="entry name" value="Ald_DH_N"/>
</dbReference>
<dbReference type="InterPro" id="IPR016161">
    <property type="entry name" value="Ald_DH/histidinol_DH"/>
</dbReference>
<comment type="catalytic activity">
    <reaction evidence="8">
        <text>an aldehyde + NAD(+) + H2O = a carboxylate + NADH + 2 H(+)</text>
        <dbReference type="Rhea" id="RHEA:16185"/>
        <dbReference type="ChEBI" id="CHEBI:15377"/>
        <dbReference type="ChEBI" id="CHEBI:15378"/>
        <dbReference type="ChEBI" id="CHEBI:17478"/>
        <dbReference type="ChEBI" id="CHEBI:29067"/>
        <dbReference type="ChEBI" id="CHEBI:57540"/>
        <dbReference type="ChEBI" id="CHEBI:57945"/>
        <dbReference type="EC" id="1.2.1.3"/>
    </reaction>
</comment>
<evidence type="ECO:0000256" key="4">
    <source>
        <dbReference type="ARBA" id="ARBA00023027"/>
    </source>
</evidence>
<dbReference type="GO" id="GO:0008774">
    <property type="term" value="F:acetaldehyde dehydrogenase (acetylating) activity"/>
    <property type="evidence" value="ECO:0007669"/>
    <property type="project" value="UniProtKB-UniRule"/>
</dbReference>
<evidence type="ECO:0000313" key="14">
    <source>
        <dbReference type="EMBL" id="SKC55454.1"/>
    </source>
</evidence>
<dbReference type="GO" id="GO:0004029">
    <property type="term" value="F:aldehyde dehydrogenase (NAD+) activity"/>
    <property type="evidence" value="ECO:0007669"/>
    <property type="project" value="UniProtKB-EC"/>
</dbReference>
<feature type="domain" description="Fe-containing alcohol dehydrogenase-like C-terminal" evidence="13">
    <location>
        <begin position="645"/>
        <end position="855"/>
    </location>
</feature>
<dbReference type="InterPro" id="IPR044731">
    <property type="entry name" value="BDH-like"/>
</dbReference>
<keyword evidence="3" id="KW-0408">Iron</keyword>
<dbReference type="PROSITE" id="PS00060">
    <property type="entry name" value="ADH_IRON_2"/>
    <property type="match status" value="1"/>
</dbReference>
<dbReference type="Gene3D" id="1.20.1090.10">
    <property type="entry name" value="Dehydroquinate synthase-like - alpha domain"/>
    <property type="match status" value="1"/>
</dbReference>
<comment type="similarity">
    <text evidence="7 10">In the C-terminal section; belongs to the iron-containing alcohol dehydrogenase family.</text>
</comment>
<dbReference type="Proteomes" id="UP000190285">
    <property type="component" value="Unassembled WGS sequence"/>
</dbReference>
<keyword evidence="5" id="KW-0511">Multifunctional enzyme</keyword>
<dbReference type="NCBIfam" id="NF010378">
    <property type="entry name" value="PRK13805.1"/>
    <property type="match status" value="1"/>
</dbReference>
<dbReference type="GO" id="GO:0046872">
    <property type="term" value="F:metal ion binding"/>
    <property type="evidence" value="ECO:0007669"/>
    <property type="project" value="InterPro"/>
</dbReference>
<comment type="similarity">
    <text evidence="6 10">In the N-terminal section; belongs to the aldehyde dehydrogenase family.</text>
</comment>
<dbReference type="InterPro" id="IPR034789">
    <property type="entry name" value="AAD_C"/>
</dbReference>
<dbReference type="FunFam" id="1.20.1090.10:FF:000001">
    <property type="entry name" value="Aldehyde-alcohol dehydrogenase"/>
    <property type="match status" value="1"/>
</dbReference>
<dbReference type="SUPFAM" id="SSF53720">
    <property type="entry name" value="ALDH-like"/>
    <property type="match status" value="1"/>
</dbReference>
<dbReference type="PIRSF" id="PIRSF000111">
    <property type="entry name" value="ALDH_ADH"/>
    <property type="match status" value="1"/>
</dbReference>
<dbReference type="PROSITE" id="PS00913">
    <property type="entry name" value="ADH_IRON_1"/>
    <property type="match status" value="1"/>
</dbReference>
<dbReference type="STRING" id="36842.SAMN02194393_01381"/>
<evidence type="ECO:0000259" key="13">
    <source>
        <dbReference type="Pfam" id="PF25137"/>
    </source>
</evidence>
<dbReference type="PANTHER" id="PTHR43633:SF1">
    <property type="entry name" value="ALCOHOL DEHYDROGENASE YQHD"/>
    <property type="match status" value="1"/>
</dbReference>
<dbReference type="Gene3D" id="3.40.309.10">
    <property type="entry name" value="Aldehyde Dehydrogenase, Chain A, domain 2"/>
    <property type="match status" value="1"/>
</dbReference>
<evidence type="ECO:0000256" key="7">
    <source>
        <dbReference type="ARBA" id="ARBA00035645"/>
    </source>
</evidence>
<evidence type="ECO:0000256" key="9">
    <source>
        <dbReference type="ARBA" id="ARBA00074764"/>
    </source>
</evidence>
<protein>
    <recommendedName>
        <fullName evidence="9 10">Aldehyde-alcohol dehydrogenase</fullName>
    </recommendedName>
</protein>
<sequence length="859" mass="94796">MSVKNVQQLMEKLERVREAQRKYSTYTQDQVDEIFRQAAMAANNSRIPLAKMAFEETQMGIVEDKVIKNHFASEYIYNKYKDEKTCGIIEKDDSFGIMKIAEPIGTIAAIIPTTNPTSTAIFKALIALKTRNSIIFSPHPRAKKSTIAAAKLVLDAAVKAGAPKEIIGWIDEPSLELSQCVMKQCDMVLATGGPGMVKAAYSSGKPAIGVGAGNTPAIIDDTAHIKMAVNSILLSKSFDNGVICASEQSVIVLDKVYDEVKKEFSERGAYLLKKDEIDKVRKIILVNGSINANIVGQSAYKIAKMAGVNVPESTKVLIGEVESVELSEPFSHEKLSPVLAMYRAKSFDKALEKAVRLVELGGFGHTSVLYTDTNNSQDKVAKFSEAMKTGRTIINMPSSQGAIGDIYNFKLPPSLTLGCGSWGGNSLSENVGVKHLINIKSVAERRENMLWFRAPEKVYFKYGCLPVALKELKDLGKKKAFIVSDKVLYNLGYVDIITKVLEKIGIDHKVFFDVEPDPTLAVAKKGAEEMKSFEPDTIIALGGGSPMDAAKIMWVLYEHPEVKFEDLAMRFMDIRKRVYRFPTMGEKAIMVAIPTSSGTGSEVTPFAVITDEKTDVKYPLADYELMPDMSIIDAELMMNMPKGLTASSGIDALTHAIEAYVSVLASEYTNGMALEAIRLIFKYLPQAYNDGPKNIKAREKMAHASTMAGMAFANAFLGVCHSMAHKLGSIHHIAHGTANGLLINEVIRFNAVDNPRKQAAFPQYKYPNAKWRYARIADYLNLGGKTEDEKVELLIDAIEKLKSQINIPKTISEEGISKKKFYATLDEMSEKAFDDQCTGANPRYPLISEIKQMYINIFE</sequence>
<dbReference type="CDD" id="cd07122">
    <property type="entry name" value="ALDH_F20_ACDH"/>
    <property type="match status" value="1"/>
</dbReference>
<dbReference type="FunFam" id="3.40.50.1970:FF:000002">
    <property type="entry name" value="Aldehyde-alcohol dehydrogenase"/>
    <property type="match status" value="1"/>
</dbReference>
<evidence type="ECO:0000256" key="1">
    <source>
        <dbReference type="ARBA" id="ARBA00001954"/>
    </source>
</evidence>
<dbReference type="Pfam" id="PF00465">
    <property type="entry name" value="Fe-ADH"/>
    <property type="match status" value="1"/>
</dbReference>
<dbReference type="PANTHER" id="PTHR43633">
    <property type="entry name" value="ALCOHOL DEHYDROGENASE YQHD"/>
    <property type="match status" value="1"/>
</dbReference>
<dbReference type="OrthoDB" id="9804734at2"/>
<dbReference type="InterPro" id="IPR001670">
    <property type="entry name" value="ADH_Fe/GldA"/>
</dbReference>
<evidence type="ECO:0000256" key="6">
    <source>
        <dbReference type="ARBA" id="ARBA00035641"/>
    </source>
</evidence>
<dbReference type="Pfam" id="PF00171">
    <property type="entry name" value="Aldedh"/>
    <property type="match status" value="1"/>
</dbReference>
<evidence type="ECO:0000256" key="2">
    <source>
        <dbReference type="ARBA" id="ARBA00023002"/>
    </source>
</evidence>
<dbReference type="RefSeq" id="WP_079490380.1">
    <property type="nucleotide sequence ID" value="NZ_FUZT01000003.1"/>
</dbReference>
<name>A0A1T5JVU2_9FIRM</name>
<dbReference type="InterPro" id="IPR016163">
    <property type="entry name" value="Ald_DH_C"/>
</dbReference>
<dbReference type="SUPFAM" id="SSF56796">
    <property type="entry name" value="Dehydroquinate synthase-like"/>
    <property type="match status" value="1"/>
</dbReference>
<evidence type="ECO:0000256" key="10">
    <source>
        <dbReference type="PIRNR" id="PIRNR000111"/>
    </source>
</evidence>
<accession>A0A1T5JVU2</accession>
<dbReference type="EMBL" id="FUZT01000003">
    <property type="protein sequence ID" value="SKC55454.1"/>
    <property type="molecule type" value="Genomic_DNA"/>
</dbReference>